<keyword evidence="11" id="KW-0695">RNA-directed DNA polymerase</keyword>
<dbReference type="InterPro" id="IPR001584">
    <property type="entry name" value="Integrase_cat-core"/>
</dbReference>
<dbReference type="KEGG" id="vnx:VNE69_05259"/>
<dbReference type="GO" id="GO:0015074">
    <property type="term" value="P:DNA integration"/>
    <property type="evidence" value="ECO:0007669"/>
    <property type="project" value="InterPro"/>
</dbReference>
<evidence type="ECO:0000256" key="5">
    <source>
        <dbReference type="ARBA" id="ARBA00022801"/>
    </source>
</evidence>
<dbReference type="InterPro" id="IPR050951">
    <property type="entry name" value="Retrovirus_Pol_polyprotein"/>
</dbReference>
<dbReference type="EMBL" id="CP142730">
    <property type="protein sequence ID" value="WUR03670.1"/>
    <property type="molecule type" value="Genomic_DNA"/>
</dbReference>
<dbReference type="GO" id="GO:0003676">
    <property type="term" value="F:nucleic acid binding"/>
    <property type="evidence" value="ECO:0007669"/>
    <property type="project" value="InterPro"/>
</dbReference>
<dbReference type="PROSITE" id="PS50994">
    <property type="entry name" value="INTEGRASE"/>
    <property type="match status" value="1"/>
</dbReference>
<dbReference type="InterPro" id="IPR036397">
    <property type="entry name" value="RNaseH_sf"/>
</dbReference>
<evidence type="ECO:0000259" key="10">
    <source>
        <dbReference type="PROSITE" id="PS50994"/>
    </source>
</evidence>
<dbReference type="Pfam" id="PF00078">
    <property type="entry name" value="RVT_1"/>
    <property type="match status" value="1"/>
</dbReference>
<feature type="domain" description="Reverse transcriptase" evidence="9">
    <location>
        <begin position="322"/>
        <end position="511"/>
    </location>
</feature>
<evidence type="ECO:0000256" key="6">
    <source>
        <dbReference type="ARBA" id="ARBA00023268"/>
    </source>
</evidence>
<dbReference type="Pfam" id="PF17919">
    <property type="entry name" value="RT_RNaseH_2"/>
    <property type="match status" value="1"/>
</dbReference>
<keyword evidence="2" id="KW-0548">Nucleotidyltransferase</keyword>
<dbReference type="PROSITE" id="PS50878">
    <property type="entry name" value="RT_POL"/>
    <property type="match status" value="1"/>
</dbReference>
<evidence type="ECO:0000256" key="3">
    <source>
        <dbReference type="ARBA" id="ARBA00022722"/>
    </source>
</evidence>
<accession>A0AAX4JCI8</accession>
<dbReference type="InterPro" id="IPR041588">
    <property type="entry name" value="Integrase_H2C2"/>
</dbReference>
<dbReference type="Pfam" id="PF17921">
    <property type="entry name" value="Integrase_H2C2"/>
    <property type="match status" value="1"/>
</dbReference>
<dbReference type="InterPro" id="IPR001995">
    <property type="entry name" value="Peptidase_A2_cat"/>
</dbReference>
<dbReference type="InterPro" id="IPR021109">
    <property type="entry name" value="Peptidase_aspartic_dom_sf"/>
</dbReference>
<dbReference type="RefSeq" id="XP_065329815.1">
    <property type="nucleotide sequence ID" value="XM_065473744.1"/>
</dbReference>
<dbReference type="Gene3D" id="2.40.70.10">
    <property type="entry name" value="Acid Proteases"/>
    <property type="match status" value="1"/>
</dbReference>
<dbReference type="InterPro" id="IPR043128">
    <property type="entry name" value="Rev_trsase/Diguanyl_cyclase"/>
</dbReference>
<keyword evidence="12" id="KW-1185">Reference proteome</keyword>
<feature type="domain" description="Peptidase A2" evidence="8">
    <location>
        <begin position="196"/>
        <end position="274"/>
    </location>
</feature>
<dbReference type="GO" id="GO:0005634">
    <property type="term" value="C:nucleus"/>
    <property type="evidence" value="ECO:0007669"/>
    <property type="project" value="UniProtKB-ARBA"/>
</dbReference>
<dbReference type="PROSITE" id="PS50175">
    <property type="entry name" value="ASP_PROT_RETROV"/>
    <property type="match status" value="1"/>
</dbReference>
<dbReference type="PANTHER" id="PTHR37984">
    <property type="entry name" value="PROTEIN CBG26694"/>
    <property type="match status" value="1"/>
</dbReference>
<evidence type="ECO:0000256" key="2">
    <source>
        <dbReference type="ARBA" id="ARBA00022695"/>
    </source>
</evidence>
<organism evidence="11 12">
    <name type="scientific">Vairimorpha necatrix</name>
    <dbReference type="NCBI Taxonomy" id="6039"/>
    <lineage>
        <taxon>Eukaryota</taxon>
        <taxon>Fungi</taxon>
        <taxon>Fungi incertae sedis</taxon>
        <taxon>Microsporidia</taxon>
        <taxon>Nosematidae</taxon>
        <taxon>Vairimorpha</taxon>
    </lineage>
</organism>
<dbReference type="GO" id="GO:0004519">
    <property type="term" value="F:endonuclease activity"/>
    <property type="evidence" value="ECO:0007669"/>
    <property type="project" value="UniProtKB-KW"/>
</dbReference>
<dbReference type="GO" id="GO:0003964">
    <property type="term" value="F:RNA-directed DNA polymerase activity"/>
    <property type="evidence" value="ECO:0007669"/>
    <property type="project" value="UniProtKB-KW"/>
</dbReference>
<dbReference type="Gene3D" id="1.10.340.70">
    <property type="match status" value="1"/>
</dbReference>
<dbReference type="AlphaFoldDB" id="A0AAX4JCI8"/>
<dbReference type="GO" id="GO:0006508">
    <property type="term" value="P:proteolysis"/>
    <property type="evidence" value="ECO:0007669"/>
    <property type="project" value="InterPro"/>
</dbReference>
<gene>
    <name evidence="11" type="ORF">VNE69_05259</name>
</gene>
<dbReference type="SUPFAM" id="SSF56672">
    <property type="entry name" value="DNA/RNA polymerases"/>
    <property type="match status" value="1"/>
</dbReference>
<dbReference type="SUPFAM" id="SSF53098">
    <property type="entry name" value="Ribonuclease H-like"/>
    <property type="match status" value="1"/>
</dbReference>
<dbReference type="Pfam" id="PF00665">
    <property type="entry name" value="rve"/>
    <property type="match status" value="1"/>
</dbReference>
<feature type="region of interest" description="Disordered" evidence="7">
    <location>
        <begin position="646"/>
        <end position="667"/>
    </location>
</feature>
<dbReference type="GeneID" id="90541483"/>
<dbReference type="InterPro" id="IPR041577">
    <property type="entry name" value="RT_RNaseH_2"/>
</dbReference>
<dbReference type="SUPFAM" id="SSF50630">
    <property type="entry name" value="Acid proteases"/>
    <property type="match status" value="1"/>
</dbReference>
<feature type="domain" description="Integrase catalytic" evidence="10">
    <location>
        <begin position="735"/>
        <end position="894"/>
    </location>
</feature>
<evidence type="ECO:0000313" key="11">
    <source>
        <dbReference type="EMBL" id="WUR03670.1"/>
    </source>
</evidence>
<dbReference type="FunFam" id="3.30.70.270:FF:000020">
    <property type="entry name" value="Transposon Tf2-6 polyprotein-like Protein"/>
    <property type="match status" value="1"/>
</dbReference>
<dbReference type="InterPro" id="IPR012337">
    <property type="entry name" value="RNaseH-like_sf"/>
</dbReference>
<evidence type="ECO:0000256" key="7">
    <source>
        <dbReference type="SAM" id="MobiDB-lite"/>
    </source>
</evidence>
<keyword evidence="6" id="KW-0511">Multifunctional enzyme</keyword>
<evidence type="ECO:0000256" key="1">
    <source>
        <dbReference type="ARBA" id="ARBA00022679"/>
    </source>
</evidence>
<keyword evidence="3" id="KW-0540">Nuclease</keyword>
<reference evidence="11" key="1">
    <citation type="journal article" date="2024" name="BMC Genomics">
        <title>Functional annotation of a divergent genome using sequence and structure-based similarity.</title>
        <authorList>
            <person name="Svedberg D."/>
            <person name="Winiger R.R."/>
            <person name="Berg A."/>
            <person name="Sharma H."/>
            <person name="Tellgren-Roth C."/>
            <person name="Debrunner-Vossbrinck B.A."/>
            <person name="Vossbrinck C.R."/>
            <person name="Barandun J."/>
        </authorList>
    </citation>
    <scope>NUCLEOTIDE SEQUENCE</scope>
    <source>
        <strain evidence="11">Illinois isolate</strain>
    </source>
</reference>
<keyword evidence="1" id="KW-0808">Transferase</keyword>
<evidence type="ECO:0000259" key="8">
    <source>
        <dbReference type="PROSITE" id="PS50175"/>
    </source>
</evidence>
<keyword evidence="5" id="KW-0378">Hydrolase</keyword>
<dbReference type="PANTHER" id="PTHR37984:SF5">
    <property type="entry name" value="PROTEIN NYNRIN-LIKE"/>
    <property type="match status" value="1"/>
</dbReference>
<dbReference type="GO" id="GO:0004190">
    <property type="term" value="F:aspartic-type endopeptidase activity"/>
    <property type="evidence" value="ECO:0007669"/>
    <property type="project" value="InterPro"/>
</dbReference>
<protein>
    <submittedName>
        <fullName evidence="11">Reverse transcriptase</fullName>
    </submittedName>
</protein>
<name>A0AAX4JCI8_9MICR</name>
<sequence length="1009" mass="115486">MQFVIKGTFDMATAIKTVGCFSGKKEEDITTWLRDTTFTARVMGLTENQTARLICLGLRGPALSWIAMAFERVSKLDLAEVTKSLKLRFYSSLKTLATLDEKGNPLIEEQTMEYKAVSLIVIKKSPSVLKSILYDFARQCQDWSEFLRRTEEVSWIAFPMKSNTTNTDETLDNRTLKVALSKKGNIPYTIENYKINSSLIDTGADVSLIPARVLEGTNIRFTRSSTIIRAVSGTPLEITGRCLNINFRTENTSITFSPYVTERTPNYIILGVDAIRPNPILLEQLIRKFANTVKKGSLINKKNGKIPLHFEEEITQQIKKNLQLGVIRNSRSPWNSRVVPVTKPDGSIRLCIDYRELNMITVKDKYPLLRIDEILNDLADATIFSTLDATSGYYQISQKEVDKEKTAFSWRDGHYEFNRMSFGLCNAPATFQRTMDKIFVKENRKFVIPYLDDIIIYSKNHQEHREHLEIVLGNIVTKKTINPDPEKVKAINEYKEPKNIAQLRSFLGLINYCREFIRNLSAIAAPLYELFKGESKRSVKSISLSKKEKRAFEDLKRLLTEETKRYKINLRKPFILITDASEQGIGAILSQIGNDGKETIVHIVDVLKALTYLGEAKNPTSRLLRWAMKLQKYAFQSTYIKGEVNGADGLSRQNPTEKDNNIIEATGPSDEDRQKILESYHLDVGHASASTMSFMISQRYKWAGMHKDIKEHVEKCKTCLKSGYPLRNTINKVIRSERPNQIWVIDLIGRICDTSGQNSFIFIAIDHYSKWVETAVINYKTGSKIMGLIQQLIIEKHGIPERILTDNGLEFINSDIKDLAEKNGIDWQYSSPEHHETEGAVERANQTLMKILNKITDFGRVSWKNKLPEATRCLNLSYNRSIGTSPFMLRENKLLMLSVDKALDKEEVTFSAEETKSKRDENFEKYKKANVQGKVEVAKKLNVGDKVLIYRETKSGKFKCNWEDEYVITEIILPDAYVVKKNGKVYRLNKTRVKAYTSIYGRKRCRILL</sequence>
<proteinExistence type="predicted"/>
<evidence type="ECO:0000313" key="12">
    <source>
        <dbReference type="Proteomes" id="UP001334084"/>
    </source>
</evidence>
<dbReference type="Proteomes" id="UP001334084">
    <property type="component" value="Chromosome 5"/>
</dbReference>
<evidence type="ECO:0000256" key="4">
    <source>
        <dbReference type="ARBA" id="ARBA00022759"/>
    </source>
</evidence>
<keyword evidence="4" id="KW-0255">Endonuclease</keyword>
<dbReference type="InterPro" id="IPR043502">
    <property type="entry name" value="DNA/RNA_pol_sf"/>
</dbReference>
<dbReference type="Gene3D" id="3.30.70.270">
    <property type="match status" value="2"/>
</dbReference>
<evidence type="ECO:0000259" key="9">
    <source>
        <dbReference type="PROSITE" id="PS50878"/>
    </source>
</evidence>
<dbReference type="Gene3D" id="3.10.10.10">
    <property type="entry name" value="HIV Type 1 Reverse Transcriptase, subunit A, domain 1"/>
    <property type="match status" value="1"/>
</dbReference>
<dbReference type="Gene3D" id="3.30.420.10">
    <property type="entry name" value="Ribonuclease H-like superfamily/Ribonuclease H"/>
    <property type="match status" value="1"/>
</dbReference>
<dbReference type="InterPro" id="IPR000477">
    <property type="entry name" value="RT_dom"/>
</dbReference>
<dbReference type="CDD" id="cd00303">
    <property type="entry name" value="retropepsin_like"/>
    <property type="match status" value="1"/>
</dbReference>
<dbReference type="CDD" id="cd01647">
    <property type="entry name" value="RT_LTR"/>
    <property type="match status" value="1"/>
</dbReference>